<dbReference type="EMBL" id="NAOO01000027">
    <property type="protein sequence ID" value="RFB88153.1"/>
    <property type="molecule type" value="Genomic_DNA"/>
</dbReference>
<accession>A0A3E1B8U1</accession>
<comment type="caution">
    <text evidence="2">The sequence shown here is derived from an EMBL/GenBank/DDBJ whole genome shotgun (WGS) entry which is preliminary data.</text>
</comment>
<reference evidence="2 3" key="1">
    <citation type="submission" date="2017-03" db="EMBL/GenBank/DDBJ databases">
        <title>Genome analysis of Rhizobial strains effectives or ineffectives for nitrogen fixation isolated from bean seeds.</title>
        <authorList>
            <person name="Peralta H."/>
            <person name="Aguilar-Vera A."/>
            <person name="Mora Y."/>
            <person name="Vargas-Lagunas C."/>
            <person name="Girard L."/>
            <person name="Mora J."/>
        </authorList>
    </citation>
    <scope>NUCLEOTIDE SEQUENCE [LARGE SCALE GENOMIC DNA]</scope>
    <source>
        <strain evidence="2 3">CCGM5</strain>
    </source>
</reference>
<dbReference type="Proteomes" id="UP000256748">
    <property type="component" value="Unassembled WGS sequence"/>
</dbReference>
<dbReference type="Pfam" id="PF12728">
    <property type="entry name" value="HTH_17"/>
    <property type="match status" value="1"/>
</dbReference>
<evidence type="ECO:0000313" key="3">
    <source>
        <dbReference type="Proteomes" id="UP000256748"/>
    </source>
</evidence>
<protein>
    <recommendedName>
        <fullName evidence="1">Helix-turn-helix domain-containing protein</fullName>
    </recommendedName>
</protein>
<dbReference type="InterPro" id="IPR041657">
    <property type="entry name" value="HTH_17"/>
</dbReference>
<gene>
    <name evidence="2" type="ORF">B5K10_21780</name>
</gene>
<dbReference type="RefSeq" id="WP_116275028.1">
    <property type="nucleotide sequence ID" value="NZ_KZ859523.1"/>
</dbReference>
<evidence type="ECO:0000259" key="1">
    <source>
        <dbReference type="Pfam" id="PF12728"/>
    </source>
</evidence>
<name>A0A3E1B8U1_RHILT</name>
<proteinExistence type="predicted"/>
<evidence type="ECO:0000313" key="2">
    <source>
        <dbReference type="EMBL" id="RFB88153.1"/>
    </source>
</evidence>
<sequence>MAEVLTITSATKMAVPADPLLIAINAYRDGLAAYDASPEDLPEGTEEDLFAALVLSADAILTNWRSPATSHEAALEAISLAEREKALFETSPVADAMEAAAIGYWKNTGGSESFGAGKPNSRLNLNDLSPDMCLTAPEAAAYLRISETTLARWRCTKRGPEHTKSGGRILYRVAVLLDHVKKNERKGTRPDR</sequence>
<organism evidence="2 3">
    <name type="scientific">Rhizobium leguminosarum bv. trifolii</name>
    <dbReference type="NCBI Taxonomy" id="386"/>
    <lineage>
        <taxon>Bacteria</taxon>
        <taxon>Pseudomonadati</taxon>
        <taxon>Pseudomonadota</taxon>
        <taxon>Alphaproteobacteria</taxon>
        <taxon>Hyphomicrobiales</taxon>
        <taxon>Rhizobiaceae</taxon>
        <taxon>Rhizobium/Agrobacterium group</taxon>
        <taxon>Rhizobium</taxon>
    </lineage>
</organism>
<feature type="domain" description="Helix-turn-helix" evidence="1">
    <location>
        <begin position="134"/>
        <end position="183"/>
    </location>
</feature>
<dbReference type="AlphaFoldDB" id="A0A3E1B8U1"/>